<reference evidence="6" key="1">
    <citation type="submission" date="2016-10" db="EMBL/GenBank/DDBJ databases">
        <authorList>
            <person name="Varghese N."/>
            <person name="Submissions S."/>
        </authorList>
    </citation>
    <scope>NUCLEOTIDE SEQUENCE [LARGE SCALE GENOMIC DNA]</scope>
    <source>
        <strain evidence="6">DSM 18887</strain>
    </source>
</reference>
<dbReference type="CDD" id="cd00853">
    <property type="entry name" value="NifX"/>
    <property type="match status" value="1"/>
</dbReference>
<dbReference type="EMBL" id="FOGB01000004">
    <property type="protein sequence ID" value="SEQ47162.1"/>
    <property type="molecule type" value="Genomic_DNA"/>
</dbReference>
<evidence type="ECO:0000256" key="1">
    <source>
        <dbReference type="ARBA" id="ARBA00010285"/>
    </source>
</evidence>
<dbReference type="STRING" id="355243.SAMN03080615_01575"/>
<dbReference type="InterPro" id="IPR036105">
    <property type="entry name" value="DiNase_FeMo-co_biosyn_sf"/>
</dbReference>
<name>A0A1H9GAP7_9GAMM</name>
<feature type="domain" description="Dinitrogenase iron-molybdenum cofactor N-terminal" evidence="4">
    <location>
        <begin position="5"/>
        <end position="86"/>
    </location>
</feature>
<dbReference type="Proteomes" id="UP000198749">
    <property type="component" value="Unassembled WGS sequence"/>
</dbReference>
<dbReference type="AlphaFoldDB" id="A0A1H9GAP7"/>
<protein>
    <submittedName>
        <fullName evidence="5">Nitrogen fixation protein NifX</fullName>
    </submittedName>
</protein>
<gene>
    <name evidence="5" type="ORF">SAMN03080615_01575</name>
</gene>
<dbReference type="InterPro" id="IPR003731">
    <property type="entry name" value="Di-Nase_FeMo-co_biosynth"/>
</dbReference>
<evidence type="ECO:0000259" key="4">
    <source>
        <dbReference type="Pfam" id="PF16844"/>
    </source>
</evidence>
<dbReference type="InterPro" id="IPR031763">
    <property type="entry name" value="NafY_N"/>
</dbReference>
<dbReference type="Gene3D" id="1.10.150.590">
    <property type="entry name" value="Dinitrogenase iron-molybdenum cofactor, N-terminal"/>
    <property type="match status" value="1"/>
</dbReference>
<comment type="similarity">
    <text evidence="1">Belongs to the NifX/NifY family.</text>
</comment>
<feature type="domain" description="Dinitrogenase iron-molybdenum cofactor biosynthesis" evidence="3">
    <location>
        <begin position="114"/>
        <end position="201"/>
    </location>
</feature>
<dbReference type="PANTHER" id="PTHR33937">
    <property type="entry name" value="IRON-MOLYBDENUM PROTEIN-RELATED-RELATED"/>
    <property type="match status" value="1"/>
</dbReference>
<evidence type="ECO:0000256" key="2">
    <source>
        <dbReference type="ARBA" id="ARBA00023231"/>
    </source>
</evidence>
<dbReference type="InterPro" id="IPR051840">
    <property type="entry name" value="NifX/NifY_domain"/>
</dbReference>
<dbReference type="PANTHER" id="PTHR33937:SF1">
    <property type="entry name" value="IRON-MOLIBDENUM COFACTOR PROCESSING PROTEIN"/>
    <property type="match status" value="1"/>
</dbReference>
<accession>A0A1H9GAP7</accession>
<keyword evidence="6" id="KW-1185">Reference proteome</keyword>
<keyword evidence="2" id="KW-0535">Nitrogen fixation</keyword>
<dbReference type="OrthoDB" id="9797941at2"/>
<evidence type="ECO:0000313" key="6">
    <source>
        <dbReference type="Proteomes" id="UP000198749"/>
    </source>
</evidence>
<organism evidence="5 6">
    <name type="scientific">Amphritea atlantica</name>
    <dbReference type="NCBI Taxonomy" id="355243"/>
    <lineage>
        <taxon>Bacteria</taxon>
        <taxon>Pseudomonadati</taxon>
        <taxon>Pseudomonadota</taxon>
        <taxon>Gammaproteobacteria</taxon>
        <taxon>Oceanospirillales</taxon>
        <taxon>Oceanospirillaceae</taxon>
        <taxon>Amphritea</taxon>
    </lineage>
</organism>
<dbReference type="Pfam" id="PF16844">
    <property type="entry name" value="DIMCO_N"/>
    <property type="match status" value="1"/>
</dbReference>
<dbReference type="InterPro" id="IPR038127">
    <property type="entry name" value="NafY_N_sf"/>
</dbReference>
<evidence type="ECO:0000259" key="3">
    <source>
        <dbReference type="Pfam" id="PF02579"/>
    </source>
</evidence>
<dbReference type="Pfam" id="PF02579">
    <property type="entry name" value="Nitro_FeMo-Co"/>
    <property type="match status" value="1"/>
</dbReference>
<dbReference type="InterPro" id="IPR034169">
    <property type="entry name" value="NifX-like"/>
</dbReference>
<dbReference type="SUPFAM" id="SSF53146">
    <property type="entry name" value="Nitrogenase accessory factor-like"/>
    <property type="match status" value="1"/>
</dbReference>
<dbReference type="Gene3D" id="3.30.420.130">
    <property type="entry name" value="Dinitrogenase iron-molybdenum cofactor biosynthesis domain"/>
    <property type="match status" value="1"/>
</dbReference>
<dbReference type="RefSeq" id="WP_091356313.1">
    <property type="nucleotide sequence ID" value="NZ_AP025284.1"/>
</dbReference>
<evidence type="ECO:0000313" key="5">
    <source>
        <dbReference type="EMBL" id="SEQ47162.1"/>
    </source>
</evidence>
<sequence>MSAQISNEVALRIGLAARALPDTDARRLMTVLVDAVGLPITETKLARLKVNKLRTASSGELEDIEVSFMKKAVNLLKGIGVTVDAEPLPETTPYSEGDMPGSIRVACASNNATAMDGHFGSCSRYLIYQVSGQEYRLIEIREANIPKDAEDKNVVRAGLISDCQLLYTVSVGGPAAAKVIRTGVLPIKMPDGGDSVEMMQNLVSVIAGTPPPWLAKVMGVAPEERVRFAQGEEVE</sequence>
<proteinExistence type="inferred from homology"/>